<dbReference type="GeneID" id="78372295"/>
<sequence>MTEVSRRSFLIRSSATLAAVGAVAVIPAGAVRLADSKKQAYPELTPEESSAIQSLVVHVANPATGELSVMFGTEEVRIKDHRLIAQLASAIRAPK</sequence>
<gene>
    <name evidence="1" type="ORF">FEAC_10430</name>
</gene>
<name>A0A0D8FUZ3_9ACTN</name>
<proteinExistence type="predicted"/>
<evidence type="ECO:0000313" key="2">
    <source>
        <dbReference type="Proteomes" id="UP000032336"/>
    </source>
</evidence>
<protein>
    <recommendedName>
        <fullName evidence="3">Twin-arginine translocation signal domain-containing protein</fullName>
    </recommendedName>
</protein>
<dbReference type="EMBL" id="JXUW01000007">
    <property type="protein sequence ID" value="KJE77113.1"/>
    <property type="molecule type" value="Genomic_DNA"/>
</dbReference>
<dbReference type="PROSITE" id="PS51318">
    <property type="entry name" value="TAT"/>
    <property type="match status" value="1"/>
</dbReference>
<evidence type="ECO:0000313" key="1">
    <source>
        <dbReference type="EMBL" id="KJE77113.1"/>
    </source>
</evidence>
<dbReference type="InterPro" id="IPR006311">
    <property type="entry name" value="TAT_signal"/>
</dbReference>
<accession>A0A0D8FUZ3</accession>
<organism evidence="1 2">
    <name type="scientific">Ferrimicrobium acidiphilum DSM 19497</name>
    <dbReference type="NCBI Taxonomy" id="1121877"/>
    <lineage>
        <taxon>Bacteria</taxon>
        <taxon>Bacillati</taxon>
        <taxon>Actinomycetota</taxon>
        <taxon>Acidimicrobiia</taxon>
        <taxon>Acidimicrobiales</taxon>
        <taxon>Acidimicrobiaceae</taxon>
        <taxon>Ferrimicrobium</taxon>
    </lineage>
</organism>
<dbReference type="AlphaFoldDB" id="A0A0D8FUZ3"/>
<keyword evidence="2" id="KW-1185">Reference proteome</keyword>
<dbReference type="STRING" id="1121877.FEAC_10430"/>
<dbReference type="Proteomes" id="UP000032336">
    <property type="component" value="Unassembled WGS sequence"/>
</dbReference>
<reference evidence="1 2" key="1">
    <citation type="submission" date="2015-01" db="EMBL/GenBank/DDBJ databases">
        <title>Draft genome of the acidophilic iron oxidizer Ferrimicrobium acidiphilum strain T23.</title>
        <authorList>
            <person name="Poehlein A."/>
            <person name="Eisen S."/>
            <person name="Schloemann M."/>
            <person name="Johnson B.D."/>
            <person name="Daniel R."/>
            <person name="Muehling M."/>
        </authorList>
    </citation>
    <scope>NUCLEOTIDE SEQUENCE [LARGE SCALE GENOMIC DNA]</scope>
    <source>
        <strain evidence="1 2">T23</strain>
    </source>
</reference>
<dbReference type="RefSeq" id="WP_152623090.1">
    <property type="nucleotide sequence ID" value="NZ_JQKF01000007.1"/>
</dbReference>
<evidence type="ECO:0008006" key="3">
    <source>
        <dbReference type="Google" id="ProtNLM"/>
    </source>
</evidence>
<comment type="caution">
    <text evidence="1">The sequence shown here is derived from an EMBL/GenBank/DDBJ whole genome shotgun (WGS) entry which is preliminary data.</text>
</comment>